<dbReference type="EMBL" id="JBHMEA010000049">
    <property type="protein sequence ID" value="MFB9233517.1"/>
    <property type="molecule type" value="Genomic_DNA"/>
</dbReference>
<organism evidence="1 2">
    <name type="scientific">Pseudohalocynthiibacter aestuariivivens</name>
    <dbReference type="NCBI Taxonomy" id="1591409"/>
    <lineage>
        <taxon>Bacteria</taxon>
        <taxon>Pseudomonadati</taxon>
        <taxon>Pseudomonadota</taxon>
        <taxon>Alphaproteobacteria</taxon>
        <taxon>Rhodobacterales</taxon>
        <taxon>Paracoccaceae</taxon>
        <taxon>Pseudohalocynthiibacter</taxon>
    </lineage>
</organism>
<protein>
    <submittedName>
        <fullName evidence="1">Uncharacterized protein</fullName>
    </submittedName>
</protein>
<sequence length="139" mass="15159">MSDFTITDRHIAFNERATGALEGLLSNLSAQRVSRLMSAVQKISVACASIHAISPSSDEVAALHSVKLYTLADDDYPLDVEGAISEIVESSAKVGHWIASKPQREMTPHQIEMSKLPNSKARLDYARKFGIENGEESDS</sequence>
<evidence type="ECO:0000313" key="1">
    <source>
        <dbReference type="EMBL" id="MFB9233517.1"/>
    </source>
</evidence>
<accession>A0ABV5JM15</accession>
<comment type="caution">
    <text evidence="1">The sequence shown here is derived from an EMBL/GenBank/DDBJ whole genome shotgun (WGS) entry which is preliminary data.</text>
</comment>
<keyword evidence="2" id="KW-1185">Reference proteome</keyword>
<name>A0ABV5JM15_9RHOB</name>
<evidence type="ECO:0000313" key="2">
    <source>
        <dbReference type="Proteomes" id="UP001589683"/>
    </source>
</evidence>
<proteinExistence type="predicted"/>
<gene>
    <name evidence="1" type="ORF">ACFFUT_17115</name>
</gene>
<dbReference type="RefSeq" id="WP_213888422.1">
    <property type="nucleotide sequence ID" value="NZ_JAGFNU010000003.1"/>
</dbReference>
<dbReference type="Proteomes" id="UP001589683">
    <property type="component" value="Unassembled WGS sequence"/>
</dbReference>
<reference evidence="1 2" key="1">
    <citation type="submission" date="2024-09" db="EMBL/GenBank/DDBJ databases">
        <authorList>
            <person name="Sun Q."/>
            <person name="Mori K."/>
        </authorList>
    </citation>
    <scope>NUCLEOTIDE SEQUENCE [LARGE SCALE GENOMIC DNA]</scope>
    <source>
        <strain evidence="1 2">CECT 8726</strain>
    </source>
</reference>